<evidence type="ECO:0000313" key="5">
    <source>
        <dbReference type="Proteomes" id="UP000007151"/>
    </source>
</evidence>
<feature type="compositionally biased region" description="Low complexity" evidence="1">
    <location>
        <begin position="697"/>
        <end position="708"/>
    </location>
</feature>
<keyword evidence="2" id="KW-1133">Transmembrane helix</keyword>
<gene>
    <name evidence="4" type="ORF">KGM_213751</name>
</gene>
<feature type="signal peptide" evidence="3">
    <location>
        <begin position="1"/>
        <end position="19"/>
    </location>
</feature>
<dbReference type="Proteomes" id="UP000007151">
    <property type="component" value="Unassembled WGS sequence"/>
</dbReference>
<protein>
    <submittedName>
        <fullName evidence="4">Uncharacterized protein</fullName>
    </submittedName>
</protein>
<organism evidence="4 5">
    <name type="scientific">Danaus plexippus plexippus</name>
    <dbReference type="NCBI Taxonomy" id="278856"/>
    <lineage>
        <taxon>Eukaryota</taxon>
        <taxon>Metazoa</taxon>
        <taxon>Ecdysozoa</taxon>
        <taxon>Arthropoda</taxon>
        <taxon>Hexapoda</taxon>
        <taxon>Insecta</taxon>
        <taxon>Pterygota</taxon>
        <taxon>Neoptera</taxon>
        <taxon>Endopterygota</taxon>
        <taxon>Lepidoptera</taxon>
        <taxon>Glossata</taxon>
        <taxon>Ditrysia</taxon>
        <taxon>Papilionoidea</taxon>
        <taxon>Nymphalidae</taxon>
        <taxon>Danainae</taxon>
        <taxon>Danaini</taxon>
        <taxon>Danaina</taxon>
        <taxon>Danaus</taxon>
        <taxon>Danaus</taxon>
    </lineage>
</organism>
<comment type="caution">
    <text evidence="4">The sequence shown here is derived from an EMBL/GenBank/DDBJ whole genome shotgun (WGS) entry which is preliminary data.</text>
</comment>
<name>A0A212FE46_DANPL</name>
<feature type="region of interest" description="Disordered" evidence="1">
    <location>
        <begin position="505"/>
        <end position="534"/>
    </location>
</feature>
<dbReference type="eggNOG" id="ENOG502RZCE">
    <property type="taxonomic scope" value="Eukaryota"/>
</dbReference>
<feature type="chain" id="PRO_5043366083" evidence="3">
    <location>
        <begin position="20"/>
        <end position="768"/>
    </location>
</feature>
<dbReference type="AlphaFoldDB" id="A0A212FE46"/>
<evidence type="ECO:0000256" key="2">
    <source>
        <dbReference type="SAM" id="Phobius"/>
    </source>
</evidence>
<feature type="compositionally biased region" description="Basic and acidic residues" evidence="1">
    <location>
        <begin position="657"/>
        <end position="666"/>
    </location>
</feature>
<evidence type="ECO:0000256" key="1">
    <source>
        <dbReference type="SAM" id="MobiDB-lite"/>
    </source>
</evidence>
<feature type="region of interest" description="Disordered" evidence="1">
    <location>
        <begin position="654"/>
        <end position="729"/>
    </location>
</feature>
<keyword evidence="2" id="KW-0472">Membrane</keyword>
<evidence type="ECO:0000256" key="3">
    <source>
        <dbReference type="SAM" id="SignalP"/>
    </source>
</evidence>
<dbReference type="OrthoDB" id="6624682at2759"/>
<reference evidence="4 5" key="1">
    <citation type="journal article" date="2011" name="Cell">
        <title>The monarch butterfly genome yields insights into long-distance migration.</title>
        <authorList>
            <person name="Zhan S."/>
            <person name="Merlin C."/>
            <person name="Boore J.L."/>
            <person name="Reppert S.M."/>
        </authorList>
    </citation>
    <scope>NUCLEOTIDE SEQUENCE [LARGE SCALE GENOMIC DNA]</scope>
    <source>
        <strain evidence="4">F-2</strain>
    </source>
</reference>
<keyword evidence="2" id="KW-0812">Transmembrane</keyword>
<evidence type="ECO:0000313" key="4">
    <source>
        <dbReference type="EMBL" id="OWR51957.1"/>
    </source>
</evidence>
<dbReference type="KEGG" id="dpl:KGM_213751"/>
<keyword evidence="3" id="KW-0732">Signal</keyword>
<feature type="transmembrane region" description="Helical" evidence="2">
    <location>
        <begin position="386"/>
        <end position="409"/>
    </location>
</feature>
<accession>A0A212FE46</accession>
<feature type="compositionally biased region" description="Polar residues" evidence="1">
    <location>
        <begin position="720"/>
        <end position="729"/>
    </location>
</feature>
<proteinExistence type="predicted"/>
<keyword evidence="5" id="KW-1185">Reference proteome</keyword>
<sequence>MLILDIIFIKIFFIRLTIAYENENKDQDRFDMVPHHHTRTPRLEDFFWTGSGDGPPPPDLSAPVQTPTTPIIQTTTVLATVYLDSYPPQAVTEGTSGECTNCEVTPDSLDPDIPEDRRYWLLTVIQGTTPDSLQLKLARLYQKAFLRQQERHLGIIKSLDAPPARKKHDVHSFVVNKAKEFNEIHTNTAKTPVKFYEIESSTLDDLNVNNFIYNNENASYSFNISQDSKHLENIEVFSVSNSNVKGTKVSEVESWFLVTPTVVVNRRSVEEIEFNDKEDMIDLPLEDDVNDTVLFKREIIKPEQQPPVQVQIQNITESTGSVQIVYVVLVGGRAVPAAVAARDMRLVRDAEVATELGAIVTTKAEPAYLKAAEGLEAAGSVQGTELWALLVGSVIAVLLLLVLFILLCFAHRRRKQIKSAASIRAYHHEMMMEAERKQMKQITDERDGKLVSVVSPNRTRPSSVLLPVYRTGSVSGSSSSSSGVSELAAALRRRHKKPRALRLAHRKRAVGTTDSLLQAAGVDSSDPGSPPTPTSYLSMPSVNAFPRGNTVEPLSKILEPISVRHLDLDSTSSTPKKSKNVVPRRQMPSQLVRLGSIDKDPGVIGPLVWDLHCQRIKDTSKPSSPAQSKVPSNRMRQRFNDLMDDAYTLFGSASSATDKRDTDHVPELVTQARNEDVRVPTTRGSSAGLSRPSALEPSSRARTAAPRSVRPPPSAAWTDAPTSSVRVPQVNPSLIVAEGRLDPLDPALPIISAIQSEIKRVRDNARPQ</sequence>
<dbReference type="STRING" id="278856.A0A212FE46"/>
<dbReference type="EMBL" id="AGBW02008992">
    <property type="protein sequence ID" value="OWR51957.1"/>
    <property type="molecule type" value="Genomic_DNA"/>
</dbReference>
<dbReference type="FunCoup" id="A0A212FE46">
    <property type="interactions" value="2"/>
</dbReference>